<name>A0A5K7X4V3_9BACL</name>
<sequence>MGKMSIEIREEVLKWPNSFYDRGKKEGIEQGIEEGIEQGERKAKEQFARKLLQKGMGHAEISELTGLSDKEIIKLEDQNG</sequence>
<dbReference type="Proteomes" id="UP000326951">
    <property type="component" value="Chromosome"/>
</dbReference>
<evidence type="ECO:0008006" key="3">
    <source>
        <dbReference type="Google" id="ProtNLM"/>
    </source>
</evidence>
<proteinExistence type="predicted"/>
<dbReference type="AlphaFoldDB" id="A0A5K7X4V3"/>
<dbReference type="RefSeq" id="WP_232057173.1">
    <property type="nucleotide sequence ID" value="NZ_AP021853.1"/>
</dbReference>
<organism evidence="1 2">
    <name type="scientific">Sporolactobacillus terrae</name>
    <dbReference type="NCBI Taxonomy" id="269673"/>
    <lineage>
        <taxon>Bacteria</taxon>
        <taxon>Bacillati</taxon>
        <taxon>Bacillota</taxon>
        <taxon>Bacilli</taxon>
        <taxon>Bacillales</taxon>
        <taxon>Sporolactobacillaceae</taxon>
        <taxon>Sporolactobacillus</taxon>
    </lineage>
</organism>
<protein>
    <recommendedName>
        <fullName evidence="3">Transposase</fullName>
    </recommendedName>
</protein>
<gene>
    <name evidence="1" type="ORF">St703_24450</name>
</gene>
<evidence type="ECO:0000313" key="1">
    <source>
        <dbReference type="EMBL" id="BBN99740.1"/>
    </source>
</evidence>
<evidence type="ECO:0000313" key="2">
    <source>
        <dbReference type="Proteomes" id="UP000326951"/>
    </source>
</evidence>
<reference evidence="1 2" key="1">
    <citation type="submission" date="2019-09" db="EMBL/GenBank/DDBJ databases">
        <title>Complete genome sequence of Sporolactobacillus terrae 70-3.</title>
        <authorList>
            <person name="Tanaka N."/>
            <person name="Shiwa Y."/>
            <person name="Fujita N."/>
            <person name="Tanasupawat S."/>
        </authorList>
    </citation>
    <scope>NUCLEOTIDE SEQUENCE [LARGE SCALE GENOMIC DNA]</scope>
    <source>
        <strain evidence="1 2">70-3</strain>
    </source>
</reference>
<accession>A0A5K7X4V3</accession>
<dbReference type="EMBL" id="AP021853">
    <property type="protein sequence ID" value="BBN99740.1"/>
    <property type="molecule type" value="Genomic_DNA"/>
</dbReference>